<keyword evidence="6" id="KW-0067">ATP-binding</keyword>
<keyword evidence="8" id="KW-0299">Galactose metabolism</keyword>
<dbReference type="AlphaFoldDB" id="E3IWD2"/>
<dbReference type="PROSITE" id="PS00627">
    <property type="entry name" value="GHMP_KINASES_ATP"/>
    <property type="match status" value="1"/>
</dbReference>
<dbReference type="GO" id="GO:0005524">
    <property type="term" value="F:ATP binding"/>
    <property type="evidence" value="ECO:0007669"/>
    <property type="project" value="UniProtKB-KW"/>
</dbReference>
<feature type="region of interest" description="Disordered" evidence="10">
    <location>
        <begin position="245"/>
        <end position="285"/>
    </location>
</feature>
<dbReference type="SUPFAM" id="SSF55060">
    <property type="entry name" value="GHMP Kinase, C-terminal domain"/>
    <property type="match status" value="1"/>
</dbReference>
<evidence type="ECO:0000256" key="8">
    <source>
        <dbReference type="ARBA" id="ARBA00023144"/>
    </source>
</evidence>
<dbReference type="InterPro" id="IPR006203">
    <property type="entry name" value="GHMP_knse_ATP-bd_CS"/>
</dbReference>
<dbReference type="PANTHER" id="PTHR10457">
    <property type="entry name" value="MEVALONATE KINASE/GALACTOKINASE"/>
    <property type="match status" value="1"/>
</dbReference>
<keyword evidence="2" id="KW-0808">Transferase</keyword>
<dbReference type="PANTHER" id="PTHR10457:SF7">
    <property type="entry name" value="GALACTOKINASE-RELATED"/>
    <property type="match status" value="1"/>
</dbReference>
<evidence type="ECO:0000259" key="12">
    <source>
        <dbReference type="Pfam" id="PF08544"/>
    </source>
</evidence>
<organism evidence="14 15">
    <name type="scientific">Pseudofrankia inefficax (strain DSM 45817 / CECT 9037 / DDB 130130 / EuI1c)</name>
    <name type="common">Frankia inefficax</name>
    <dbReference type="NCBI Taxonomy" id="298654"/>
    <lineage>
        <taxon>Bacteria</taxon>
        <taxon>Bacillati</taxon>
        <taxon>Actinomycetota</taxon>
        <taxon>Actinomycetes</taxon>
        <taxon>Frankiales</taxon>
        <taxon>Frankiaceae</taxon>
        <taxon>Pseudofrankia</taxon>
    </lineage>
</organism>
<dbReference type="InterPro" id="IPR013750">
    <property type="entry name" value="GHMP_kinase_C_dom"/>
</dbReference>
<keyword evidence="5 14" id="KW-0418">Kinase</keyword>
<dbReference type="Proteomes" id="UP000002484">
    <property type="component" value="Chromosome"/>
</dbReference>
<reference evidence="14 15" key="1">
    <citation type="submission" date="2010-10" db="EMBL/GenBank/DDBJ databases">
        <title>Complete sequence of Frankia sp. EuI1c.</title>
        <authorList>
            <consortium name="US DOE Joint Genome Institute"/>
            <person name="Lucas S."/>
            <person name="Copeland A."/>
            <person name="Lapidus A."/>
            <person name="Cheng J.-F."/>
            <person name="Bruce D."/>
            <person name="Goodwin L."/>
            <person name="Pitluck S."/>
            <person name="Chertkov O."/>
            <person name="Detter J.C."/>
            <person name="Han C."/>
            <person name="Tapia R."/>
            <person name="Land M."/>
            <person name="Hauser L."/>
            <person name="Jeffries C."/>
            <person name="Kyrpides N."/>
            <person name="Ivanova N."/>
            <person name="Mikhailova N."/>
            <person name="Beauchemin N."/>
            <person name="Sen A."/>
            <person name="Sur S.A."/>
            <person name="Gtari M."/>
            <person name="Wall L."/>
            <person name="Tisa L."/>
            <person name="Woyke T."/>
        </authorList>
    </citation>
    <scope>NUCLEOTIDE SEQUENCE [LARGE SCALE GENOMIC DNA]</scope>
    <source>
        <strain evidence="15">DSM 45817 / CECT 9037 / EuI1c</strain>
    </source>
</reference>
<dbReference type="GO" id="GO:0046872">
    <property type="term" value="F:metal ion binding"/>
    <property type="evidence" value="ECO:0007669"/>
    <property type="project" value="UniProtKB-KW"/>
</dbReference>
<dbReference type="InterPro" id="IPR000705">
    <property type="entry name" value="Galactokinase"/>
</dbReference>
<evidence type="ECO:0000256" key="3">
    <source>
        <dbReference type="ARBA" id="ARBA00022723"/>
    </source>
</evidence>
<accession>E3IWD2</accession>
<keyword evidence="7" id="KW-0460">Magnesium</keyword>
<feature type="region of interest" description="Disordered" evidence="10">
    <location>
        <begin position="1"/>
        <end position="70"/>
    </location>
</feature>
<feature type="compositionally biased region" description="Low complexity" evidence="10">
    <location>
        <begin position="258"/>
        <end position="271"/>
    </location>
</feature>
<evidence type="ECO:0000256" key="2">
    <source>
        <dbReference type="ARBA" id="ARBA00022679"/>
    </source>
</evidence>
<dbReference type="Pfam" id="PF00288">
    <property type="entry name" value="GHMP_kinases_N"/>
    <property type="match status" value="1"/>
</dbReference>
<dbReference type="InterPro" id="IPR020568">
    <property type="entry name" value="Ribosomal_Su5_D2-typ_SF"/>
</dbReference>
<keyword evidence="3" id="KW-0479">Metal-binding</keyword>
<evidence type="ECO:0000256" key="6">
    <source>
        <dbReference type="ARBA" id="ARBA00022840"/>
    </source>
</evidence>
<dbReference type="Pfam" id="PF10509">
    <property type="entry name" value="GalKase_gal_bdg"/>
    <property type="match status" value="1"/>
</dbReference>
<feature type="domain" description="Galactokinase N-terminal" evidence="13">
    <location>
        <begin position="75"/>
        <end position="112"/>
    </location>
</feature>
<gene>
    <name evidence="14" type="ordered locus">FraEuI1c_2065</name>
</gene>
<evidence type="ECO:0000256" key="4">
    <source>
        <dbReference type="ARBA" id="ARBA00022741"/>
    </source>
</evidence>
<dbReference type="STRING" id="298654.FraEuI1c_2065"/>
<dbReference type="OrthoDB" id="250531at2"/>
<dbReference type="FunFam" id="3.30.70.890:FF:000001">
    <property type="entry name" value="Galactokinase"/>
    <property type="match status" value="1"/>
</dbReference>
<dbReference type="RefSeq" id="WP_013423234.1">
    <property type="nucleotide sequence ID" value="NC_014666.1"/>
</dbReference>
<dbReference type="PRINTS" id="PR00959">
    <property type="entry name" value="MEVGALKINASE"/>
</dbReference>
<keyword evidence="9" id="KW-0119">Carbohydrate metabolism</keyword>
<dbReference type="InterPro" id="IPR014721">
    <property type="entry name" value="Ribsml_uS5_D2-typ_fold_subgr"/>
</dbReference>
<dbReference type="KEGG" id="fri:FraEuI1c_2065"/>
<dbReference type="InterPro" id="IPR019539">
    <property type="entry name" value="GalKase_N"/>
</dbReference>
<dbReference type="Gene3D" id="3.30.230.10">
    <property type="match status" value="1"/>
</dbReference>
<feature type="domain" description="GHMP kinase N-terminal" evidence="11">
    <location>
        <begin position="148"/>
        <end position="233"/>
    </location>
</feature>
<feature type="compositionally biased region" description="Low complexity" evidence="10">
    <location>
        <begin position="1"/>
        <end position="16"/>
    </location>
</feature>
<sequence>MTDGAATRGVTAAARSGRGGGGPRPARGRPEDAAEPAAGPDGDADRASGGARRARMRRRAAPVATRAGRGGPVSAAAFGPGRVNLVGEHTDYNDGLCLPFAIERGVTVRARPAPDGLIRVHALDIGAHDVFAADAPARADGWRSFARGVVAELAAAGYPVRPARLSVAGTLPRGAGMSSSAALEVALVLALLAHSGYGEPDRLELAQLLSRVENTWVGARTGLLDQTASLFGRPGHALRLDIRALTGGDQGAPPPAAEPAAGPGARAGRAVPRPPGRWLSGPAGRPVPGIEPVRLDLGRWRLVTVDSGVRHAIAASGYNTRREECARACELLGISSLRDADEDAPGRLPEPLGRRVRHVLEENERVRRAVVALRAGDLPELGRLLDASHASLRDLYEVSVPAVEETVARLVADGAAGARLVGGGFGGSVLALFPPGKRPPADALRVVPGGPGRLVRR</sequence>
<dbReference type="SUPFAM" id="SSF54211">
    <property type="entry name" value="Ribosomal protein S5 domain 2-like"/>
    <property type="match status" value="1"/>
</dbReference>
<evidence type="ECO:0000256" key="9">
    <source>
        <dbReference type="ARBA" id="ARBA00023277"/>
    </source>
</evidence>
<dbReference type="InParanoid" id="E3IWD2"/>
<evidence type="ECO:0000256" key="5">
    <source>
        <dbReference type="ARBA" id="ARBA00022777"/>
    </source>
</evidence>
<protein>
    <submittedName>
        <fullName evidence="14">Galactokinase galactose-binding domain protein</fullName>
    </submittedName>
</protein>
<name>E3IWD2_PSEI1</name>
<dbReference type="GO" id="GO:0006012">
    <property type="term" value="P:galactose metabolic process"/>
    <property type="evidence" value="ECO:0007669"/>
    <property type="project" value="UniProtKB-KW"/>
</dbReference>
<evidence type="ECO:0000256" key="10">
    <source>
        <dbReference type="SAM" id="MobiDB-lite"/>
    </source>
</evidence>
<dbReference type="GO" id="GO:0005829">
    <property type="term" value="C:cytosol"/>
    <property type="evidence" value="ECO:0007669"/>
    <property type="project" value="TreeGrafter"/>
</dbReference>
<dbReference type="Pfam" id="PF08544">
    <property type="entry name" value="GHMP_kinases_C"/>
    <property type="match status" value="1"/>
</dbReference>
<dbReference type="eggNOG" id="COG0153">
    <property type="taxonomic scope" value="Bacteria"/>
</dbReference>
<dbReference type="InterPro" id="IPR036554">
    <property type="entry name" value="GHMP_kinase_C_sf"/>
</dbReference>
<feature type="compositionally biased region" description="Low complexity" evidence="10">
    <location>
        <begin position="35"/>
        <end position="51"/>
    </location>
</feature>
<keyword evidence="4" id="KW-0547">Nucleotide-binding</keyword>
<dbReference type="GO" id="GO:0004335">
    <property type="term" value="F:galactokinase activity"/>
    <property type="evidence" value="ECO:0007669"/>
    <property type="project" value="InterPro"/>
</dbReference>
<dbReference type="InterPro" id="IPR006204">
    <property type="entry name" value="GHMP_kinase_N_dom"/>
</dbReference>
<dbReference type="EMBL" id="CP002299">
    <property type="protein sequence ID" value="ADP80115.1"/>
    <property type="molecule type" value="Genomic_DNA"/>
</dbReference>
<evidence type="ECO:0000256" key="7">
    <source>
        <dbReference type="ARBA" id="ARBA00022842"/>
    </source>
</evidence>
<feature type="domain" description="GHMP kinase C-terminal" evidence="12">
    <location>
        <begin position="370"/>
        <end position="437"/>
    </location>
</feature>
<dbReference type="Gene3D" id="3.30.70.890">
    <property type="entry name" value="GHMP kinase, C-terminal domain"/>
    <property type="match status" value="1"/>
</dbReference>
<evidence type="ECO:0000313" key="15">
    <source>
        <dbReference type="Proteomes" id="UP000002484"/>
    </source>
</evidence>
<evidence type="ECO:0000313" key="14">
    <source>
        <dbReference type="EMBL" id="ADP80115.1"/>
    </source>
</evidence>
<comment type="similarity">
    <text evidence="1">Belongs to the GHMP kinase family. GalK subfamily.</text>
</comment>
<keyword evidence="15" id="KW-1185">Reference proteome</keyword>
<evidence type="ECO:0000256" key="1">
    <source>
        <dbReference type="ARBA" id="ARBA00006566"/>
    </source>
</evidence>
<dbReference type="PRINTS" id="PR00473">
    <property type="entry name" value="GALCTOKINASE"/>
</dbReference>
<proteinExistence type="inferred from homology"/>
<evidence type="ECO:0000259" key="13">
    <source>
        <dbReference type="Pfam" id="PF10509"/>
    </source>
</evidence>
<evidence type="ECO:0000259" key="11">
    <source>
        <dbReference type="Pfam" id="PF00288"/>
    </source>
</evidence>
<dbReference type="HOGENOM" id="CLU_017814_2_1_11"/>